<protein>
    <recommendedName>
        <fullName evidence="4">Cation transporter</fullName>
    </recommendedName>
</protein>
<reference evidence="2 3" key="1">
    <citation type="submission" date="2023-07" db="EMBL/GenBank/DDBJ databases">
        <title>Genomic Encyclopedia of Type Strains, Phase IV (KMG-IV): sequencing the most valuable type-strain genomes for metagenomic binning, comparative biology and taxonomic classification.</title>
        <authorList>
            <person name="Goeker M."/>
        </authorList>
    </citation>
    <scope>NUCLEOTIDE SEQUENCE [LARGE SCALE GENOMIC DNA]</scope>
    <source>
        <strain evidence="2 3">NIO-1023</strain>
    </source>
</reference>
<organism evidence="2 3">
    <name type="scientific">Deinococcus enclensis</name>
    <dbReference type="NCBI Taxonomy" id="1049582"/>
    <lineage>
        <taxon>Bacteria</taxon>
        <taxon>Thermotogati</taxon>
        <taxon>Deinococcota</taxon>
        <taxon>Deinococci</taxon>
        <taxon>Deinococcales</taxon>
        <taxon>Deinococcaceae</taxon>
        <taxon>Deinococcus</taxon>
    </lineage>
</organism>
<evidence type="ECO:0000256" key="1">
    <source>
        <dbReference type="SAM" id="Phobius"/>
    </source>
</evidence>
<comment type="caution">
    <text evidence="2">The sequence shown here is derived from an EMBL/GenBank/DDBJ whole genome shotgun (WGS) entry which is preliminary data.</text>
</comment>
<evidence type="ECO:0000313" key="3">
    <source>
        <dbReference type="Proteomes" id="UP001232163"/>
    </source>
</evidence>
<dbReference type="Proteomes" id="UP001232163">
    <property type="component" value="Unassembled WGS sequence"/>
</dbReference>
<dbReference type="EMBL" id="JAURUR010000011">
    <property type="protein sequence ID" value="MDP9765381.1"/>
    <property type="molecule type" value="Genomic_DNA"/>
</dbReference>
<keyword evidence="1" id="KW-1133">Transmembrane helix</keyword>
<feature type="transmembrane region" description="Helical" evidence="1">
    <location>
        <begin position="12"/>
        <end position="29"/>
    </location>
</feature>
<accession>A0ABT9MFR1</accession>
<evidence type="ECO:0000313" key="2">
    <source>
        <dbReference type="EMBL" id="MDP9765381.1"/>
    </source>
</evidence>
<sequence length="30" mass="3371">MKRDWLDLTFNVLLGLNAIGTLVLLADAFH</sequence>
<keyword evidence="1" id="KW-0472">Membrane</keyword>
<keyword evidence="1" id="KW-0812">Transmembrane</keyword>
<gene>
    <name evidence="2" type="ORF">QO006_002832</name>
</gene>
<name>A0ABT9MFR1_9DEIO</name>
<evidence type="ECO:0008006" key="4">
    <source>
        <dbReference type="Google" id="ProtNLM"/>
    </source>
</evidence>
<keyword evidence="3" id="KW-1185">Reference proteome</keyword>
<proteinExistence type="predicted"/>